<evidence type="ECO:0000256" key="1">
    <source>
        <dbReference type="ARBA" id="ARBA00023211"/>
    </source>
</evidence>
<dbReference type="GO" id="GO:0046872">
    <property type="term" value="F:metal ion binding"/>
    <property type="evidence" value="ECO:0007669"/>
    <property type="project" value="InterPro"/>
</dbReference>
<organism evidence="4 5">
    <name type="scientific">Pseudidiomarina atlantica</name>
    <dbReference type="NCBI Taxonomy" id="1517416"/>
    <lineage>
        <taxon>Bacteria</taxon>
        <taxon>Pseudomonadati</taxon>
        <taxon>Pseudomonadota</taxon>
        <taxon>Gammaproteobacteria</taxon>
        <taxon>Alteromonadales</taxon>
        <taxon>Idiomarinaceae</taxon>
        <taxon>Pseudidiomarina</taxon>
    </lineage>
</organism>
<comment type="caution">
    <text evidence="4">The sequence shown here is derived from an EMBL/GenBank/DDBJ whole genome shotgun (WGS) entry which is preliminary data.</text>
</comment>
<feature type="domain" description="ATP-grasp" evidence="3">
    <location>
        <begin position="288"/>
        <end position="482"/>
    </location>
</feature>
<keyword evidence="5" id="KW-1185">Reference proteome</keyword>
<dbReference type="EMBL" id="JPIN01000008">
    <property type="protein sequence ID" value="KFZ28453.1"/>
    <property type="molecule type" value="Genomic_DNA"/>
</dbReference>
<dbReference type="AlphaFoldDB" id="A0A094L1F6"/>
<dbReference type="InterPro" id="IPR025839">
    <property type="entry name" value="RLAN_dom"/>
</dbReference>
<sequence>MQNAALVILDDITDWQPYYPSQATVTASEYLLQQNSNTRAQILNLCGDLSYLSTGYYVSLLAEARGQRVMPSVTTINDLANFSHYQLLLPANTDKQINKYLGQQGQQEPHRVLICFGQSEHPQLSGFARQIFDRYPCPILWVEFSYQGRWFIQRLYAGQLTELNDAQQTLFGEALDSFSKRVWRKARSPKEYRYDLAILHDPNEPIPTSDKKALQRFIKAARDADIDAELITADDYNRLLEYDALFIRETTRINHYTYHFAKKAEANGMVVIDAPHSILQCANKVFLKELLDKHKIPTPRTELLLSQQDIDFEAIGERMGYPVVLKIPDGSFSIGVEKAETIDELQAIAAELFKKSTILLAQEFVRTDFDWRIGVLNNRPIYACKYLMARNHWQIYNHASASSRGKSGGFETVGVHQVPKEVVKTALQATRLIGDGLYGVDMKVTHKGPVIIEINDNPSIDSGVEDLLLGDELYHIIMRDFARRLDEK</sequence>
<dbReference type="Pfam" id="PF08443">
    <property type="entry name" value="RimK"/>
    <property type="match status" value="1"/>
</dbReference>
<dbReference type="STRING" id="1517416.IDAT_09080"/>
<dbReference type="OrthoDB" id="9800957at2"/>
<gene>
    <name evidence="4" type="ORF">IDAT_09080</name>
</gene>
<dbReference type="Proteomes" id="UP000053718">
    <property type="component" value="Unassembled WGS sequence"/>
</dbReference>
<keyword evidence="4" id="KW-0436">Ligase</keyword>
<dbReference type="PROSITE" id="PS50975">
    <property type="entry name" value="ATP_GRASP"/>
    <property type="match status" value="1"/>
</dbReference>
<keyword evidence="2" id="KW-0547">Nucleotide-binding</keyword>
<evidence type="ECO:0000313" key="4">
    <source>
        <dbReference type="EMBL" id="KFZ28453.1"/>
    </source>
</evidence>
<accession>A0A094L1F6</accession>
<dbReference type="Pfam" id="PF14401">
    <property type="entry name" value="RLAN"/>
    <property type="match status" value="1"/>
</dbReference>
<dbReference type="PANTHER" id="PTHR21621">
    <property type="entry name" value="RIBOSOMAL PROTEIN S6 MODIFICATION PROTEIN"/>
    <property type="match status" value="1"/>
</dbReference>
<dbReference type="PANTHER" id="PTHR21621:SF0">
    <property type="entry name" value="BETA-CITRYLGLUTAMATE SYNTHASE B-RELATED"/>
    <property type="match status" value="1"/>
</dbReference>
<dbReference type="SUPFAM" id="SSF56059">
    <property type="entry name" value="Glutathione synthetase ATP-binding domain-like"/>
    <property type="match status" value="1"/>
</dbReference>
<dbReference type="RefSeq" id="WP_034732979.1">
    <property type="nucleotide sequence ID" value="NZ_JPIN01000008.1"/>
</dbReference>
<dbReference type="InterPro" id="IPR011761">
    <property type="entry name" value="ATP-grasp"/>
</dbReference>
<evidence type="ECO:0000313" key="5">
    <source>
        <dbReference type="Proteomes" id="UP000053718"/>
    </source>
</evidence>
<dbReference type="InterPro" id="IPR013815">
    <property type="entry name" value="ATP_grasp_subdomain_1"/>
</dbReference>
<protein>
    <submittedName>
        <fullName evidence="4">Carboxylate--amine ligase</fullName>
    </submittedName>
</protein>
<dbReference type="eggNOG" id="COG0189">
    <property type="taxonomic scope" value="Bacteria"/>
</dbReference>
<proteinExistence type="predicted"/>
<dbReference type="GO" id="GO:0005524">
    <property type="term" value="F:ATP binding"/>
    <property type="evidence" value="ECO:0007669"/>
    <property type="project" value="UniProtKB-UniRule"/>
</dbReference>
<evidence type="ECO:0000256" key="2">
    <source>
        <dbReference type="PROSITE-ProRule" id="PRU00409"/>
    </source>
</evidence>
<dbReference type="GO" id="GO:0009432">
    <property type="term" value="P:SOS response"/>
    <property type="evidence" value="ECO:0007669"/>
    <property type="project" value="TreeGrafter"/>
</dbReference>
<keyword evidence="1" id="KW-0464">Manganese</keyword>
<dbReference type="Gene3D" id="3.30.1490.20">
    <property type="entry name" value="ATP-grasp fold, A domain"/>
    <property type="match status" value="1"/>
</dbReference>
<keyword evidence="2" id="KW-0067">ATP-binding</keyword>
<name>A0A094L1F6_9GAMM</name>
<dbReference type="GO" id="GO:0018169">
    <property type="term" value="F:ribosomal S6-glutamic acid ligase activity"/>
    <property type="evidence" value="ECO:0007669"/>
    <property type="project" value="TreeGrafter"/>
</dbReference>
<reference evidence="4 5" key="1">
    <citation type="submission" date="2014-06" db="EMBL/GenBank/DDBJ databases">
        <title>Draft genome sequence of Idiomarina sp. MCCC 1A10513.</title>
        <authorList>
            <person name="Du J."/>
            <person name="Lai Q."/>
            <person name="Shao Z."/>
        </authorList>
    </citation>
    <scope>NUCLEOTIDE SEQUENCE [LARGE SCALE GENOMIC DNA]</scope>
    <source>
        <strain evidence="4 5">MCCC 1A10513</strain>
    </source>
</reference>
<dbReference type="GO" id="GO:0005737">
    <property type="term" value="C:cytoplasm"/>
    <property type="evidence" value="ECO:0007669"/>
    <property type="project" value="TreeGrafter"/>
</dbReference>
<dbReference type="InterPro" id="IPR013651">
    <property type="entry name" value="ATP-grasp_RimK-type"/>
</dbReference>
<dbReference type="Gene3D" id="3.30.470.20">
    <property type="entry name" value="ATP-grasp fold, B domain"/>
    <property type="match status" value="1"/>
</dbReference>
<evidence type="ECO:0000259" key="3">
    <source>
        <dbReference type="PROSITE" id="PS50975"/>
    </source>
</evidence>